<reference evidence="6" key="1">
    <citation type="submission" date="2020-11" db="EMBL/GenBank/DDBJ databases">
        <authorList>
            <person name="Tran Van P."/>
        </authorList>
    </citation>
    <scope>NUCLEOTIDE SEQUENCE</scope>
</reference>
<dbReference type="EMBL" id="OC871324">
    <property type="protein sequence ID" value="CAD7635392.1"/>
    <property type="molecule type" value="Genomic_DNA"/>
</dbReference>
<protein>
    <recommendedName>
        <fullName evidence="5">Protein kinase domain-containing protein</fullName>
    </recommendedName>
</protein>
<dbReference type="Gene3D" id="1.10.510.10">
    <property type="entry name" value="Transferase(Phosphotransferase) domain 1"/>
    <property type="match status" value="1"/>
</dbReference>
<gene>
    <name evidence="6" type="ORF">OSB1V03_LOCUS15783</name>
</gene>
<keyword evidence="4" id="KW-0067">ATP-binding</keyword>
<name>A0A7R9Q8Z1_9ACAR</name>
<keyword evidence="2" id="KW-0547">Nucleotide-binding</keyword>
<sequence length="259" mass="29276">MTDFENTLCIQYEYYEQTLAHLLTLKSGVFPAGKNNIIHPLDYCISTALLGDLLGAIDHLATNNIVHTRLAPEHIYLCARGPVNWLKIGHFESAVALVNRLDVPGKCQQQFGVFDDLDEKVPLCLAKYMAPEVVRNIGYNTSADMYSVGAIAEYMFGLNITETARSRITFTDHSIPRNYCRKLYDIVEKMSDKDRSLRPTARRVLATQSEYVVYDYLDVNSVPIKSIVMSNSHFFDNPFVQKYLAHKLALNMVAEVVVA</sequence>
<keyword evidence="1" id="KW-0808">Transferase</keyword>
<proteinExistence type="predicted"/>
<dbReference type="Proteomes" id="UP000759131">
    <property type="component" value="Unassembled WGS sequence"/>
</dbReference>
<evidence type="ECO:0000313" key="6">
    <source>
        <dbReference type="EMBL" id="CAD7635392.1"/>
    </source>
</evidence>
<evidence type="ECO:0000256" key="2">
    <source>
        <dbReference type="ARBA" id="ARBA00022741"/>
    </source>
</evidence>
<evidence type="ECO:0000256" key="4">
    <source>
        <dbReference type="ARBA" id="ARBA00022840"/>
    </source>
</evidence>
<feature type="domain" description="Protein kinase" evidence="5">
    <location>
        <begin position="1"/>
        <end position="212"/>
    </location>
</feature>
<dbReference type="InterPro" id="IPR050339">
    <property type="entry name" value="CC_SR_Kinase"/>
</dbReference>
<accession>A0A7R9Q8Z1</accession>
<keyword evidence="7" id="KW-1185">Reference proteome</keyword>
<dbReference type="SMART" id="SM00220">
    <property type="entry name" value="S_TKc"/>
    <property type="match status" value="1"/>
</dbReference>
<evidence type="ECO:0000259" key="5">
    <source>
        <dbReference type="PROSITE" id="PS50011"/>
    </source>
</evidence>
<dbReference type="SUPFAM" id="SSF56112">
    <property type="entry name" value="Protein kinase-like (PK-like)"/>
    <property type="match status" value="1"/>
</dbReference>
<dbReference type="InterPro" id="IPR000719">
    <property type="entry name" value="Prot_kinase_dom"/>
</dbReference>
<evidence type="ECO:0000313" key="7">
    <source>
        <dbReference type="Proteomes" id="UP000759131"/>
    </source>
</evidence>
<keyword evidence="3" id="KW-0418">Kinase</keyword>
<dbReference type="GO" id="GO:0005524">
    <property type="term" value="F:ATP binding"/>
    <property type="evidence" value="ECO:0007669"/>
    <property type="project" value="UniProtKB-KW"/>
</dbReference>
<dbReference type="Pfam" id="PF00069">
    <property type="entry name" value="Pkinase"/>
    <property type="match status" value="1"/>
</dbReference>
<dbReference type="GO" id="GO:0004672">
    <property type="term" value="F:protein kinase activity"/>
    <property type="evidence" value="ECO:0007669"/>
    <property type="project" value="InterPro"/>
</dbReference>
<dbReference type="PROSITE" id="PS50011">
    <property type="entry name" value="PROTEIN_KINASE_DOM"/>
    <property type="match status" value="1"/>
</dbReference>
<dbReference type="GO" id="GO:0005634">
    <property type="term" value="C:nucleus"/>
    <property type="evidence" value="ECO:0007669"/>
    <property type="project" value="TreeGrafter"/>
</dbReference>
<organism evidence="6">
    <name type="scientific">Medioppia subpectinata</name>
    <dbReference type="NCBI Taxonomy" id="1979941"/>
    <lineage>
        <taxon>Eukaryota</taxon>
        <taxon>Metazoa</taxon>
        <taxon>Ecdysozoa</taxon>
        <taxon>Arthropoda</taxon>
        <taxon>Chelicerata</taxon>
        <taxon>Arachnida</taxon>
        <taxon>Acari</taxon>
        <taxon>Acariformes</taxon>
        <taxon>Sarcoptiformes</taxon>
        <taxon>Oribatida</taxon>
        <taxon>Brachypylina</taxon>
        <taxon>Oppioidea</taxon>
        <taxon>Oppiidae</taxon>
        <taxon>Medioppia</taxon>
    </lineage>
</organism>
<dbReference type="GO" id="GO:0005737">
    <property type="term" value="C:cytoplasm"/>
    <property type="evidence" value="ECO:0007669"/>
    <property type="project" value="TreeGrafter"/>
</dbReference>
<evidence type="ECO:0000256" key="1">
    <source>
        <dbReference type="ARBA" id="ARBA00022679"/>
    </source>
</evidence>
<dbReference type="PANTHER" id="PTHR11042">
    <property type="entry name" value="EUKARYOTIC TRANSLATION INITIATION FACTOR 2-ALPHA KINASE EIF2-ALPHA KINASE -RELATED"/>
    <property type="match status" value="1"/>
</dbReference>
<dbReference type="AlphaFoldDB" id="A0A7R9Q8Z1"/>
<dbReference type="EMBL" id="CAJPIZ010016749">
    <property type="protein sequence ID" value="CAG2115822.1"/>
    <property type="molecule type" value="Genomic_DNA"/>
</dbReference>
<dbReference type="InterPro" id="IPR011009">
    <property type="entry name" value="Kinase-like_dom_sf"/>
</dbReference>
<evidence type="ECO:0000256" key="3">
    <source>
        <dbReference type="ARBA" id="ARBA00022777"/>
    </source>
</evidence>